<keyword evidence="1" id="KW-0472">Membrane</keyword>
<gene>
    <name evidence="2" type="ORF">GSPATT00006252001</name>
</gene>
<proteinExistence type="predicted"/>
<keyword evidence="1" id="KW-1133">Transmembrane helix</keyword>
<feature type="transmembrane region" description="Helical" evidence="1">
    <location>
        <begin position="38"/>
        <end position="58"/>
    </location>
</feature>
<evidence type="ECO:0000313" key="3">
    <source>
        <dbReference type="Proteomes" id="UP000000600"/>
    </source>
</evidence>
<sequence>MKPEQENESTDELSQLREEKARRRQKKEYELQLMGKCIVWLIYAYVAGLIITTINYILHIKLEKEFQYEGIIEDNCQDLKILKNINDQIFPLLDELTVINYSLSLKVQKVFQNLSSKFGERLSFWNW</sequence>
<keyword evidence="1" id="KW-0812">Transmembrane</keyword>
<dbReference type="AlphaFoldDB" id="A0C4N6"/>
<dbReference type="KEGG" id="ptm:GSPATT00006252001"/>
<evidence type="ECO:0000313" key="2">
    <source>
        <dbReference type="EMBL" id="CAK65753.1"/>
    </source>
</evidence>
<organism evidence="2 3">
    <name type="scientific">Paramecium tetraurelia</name>
    <dbReference type="NCBI Taxonomy" id="5888"/>
    <lineage>
        <taxon>Eukaryota</taxon>
        <taxon>Sar</taxon>
        <taxon>Alveolata</taxon>
        <taxon>Ciliophora</taxon>
        <taxon>Intramacronucleata</taxon>
        <taxon>Oligohymenophorea</taxon>
        <taxon>Peniculida</taxon>
        <taxon>Parameciidae</taxon>
        <taxon>Paramecium</taxon>
    </lineage>
</organism>
<accession>A0C4N6</accession>
<dbReference type="EMBL" id="CT868041">
    <property type="protein sequence ID" value="CAK65753.1"/>
    <property type="molecule type" value="Genomic_DNA"/>
</dbReference>
<dbReference type="GeneID" id="5018935"/>
<reference evidence="2 3" key="1">
    <citation type="journal article" date="2006" name="Nature">
        <title>Global trends of whole-genome duplications revealed by the ciliate Paramecium tetraurelia.</title>
        <authorList>
            <consortium name="Genoscope"/>
            <person name="Aury J.-M."/>
            <person name="Jaillon O."/>
            <person name="Duret L."/>
            <person name="Noel B."/>
            <person name="Jubin C."/>
            <person name="Porcel B.M."/>
            <person name="Segurens B."/>
            <person name="Daubin V."/>
            <person name="Anthouard V."/>
            <person name="Aiach N."/>
            <person name="Arnaiz O."/>
            <person name="Billaut A."/>
            <person name="Beisson J."/>
            <person name="Blanc I."/>
            <person name="Bouhouche K."/>
            <person name="Camara F."/>
            <person name="Duharcourt S."/>
            <person name="Guigo R."/>
            <person name="Gogendeau D."/>
            <person name="Katinka M."/>
            <person name="Keller A.-M."/>
            <person name="Kissmehl R."/>
            <person name="Klotz C."/>
            <person name="Koll F."/>
            <person name="Le Moue A."/>
            <person name="Lepere C."/>
            <person name="Malinsky S."/>
            <person name="Nowacki M."/>
            <person name="Nowak J.K."/>
            <person name="Plattner H."/>
            <person name="Poulain J."/>
            <person name="Ruiz F."/>
            <person name="Serrano V."/>
            <person name="Zagulski M."/>
            <person name="Dessen P."/>
            <person name="Betermier M."/>
            <person name="Weissenbach J."/>
            <person name="Scarpelli C."/>
            <person name="Schachter V."/>
            <person name="Sperling L."/>
            <person name="Meyer E."/>
            <person name="Cohen J."/>
            <person name="Wincker P."/>
        </authorList>
    </citation>
    <scope>NUCLEOTIDE SEQUENCE [LARGE SCALE GENOMIC DNA]</scope>
    <source>
        <strain evidence="2 3">Stock d4-2</strain>
    </source>
</reference>
<keyword evidence="3" id="KW-1185">Reference proteome</keyword>
<dbReference type="RefSeq" id="XP_001433150.1">
    <property type="nucleotide sequence ID" value="XM_001433113.1"/>
</dbReference>
<dbReference type="HOGENOM" id="CLU_1974817_0_0_1"/>
<dbReference type="Proteomes" id="UP000000600">
    <property type="component" value="Unassembled WGS sequence"/>
</dbReference>
<name>A0C4N6_PARTE</name>
<dbReference type="InParanoid" id="A0C4N6"/>
<protein>
    <submittedName>
        <fullName evidence="2">Uncharacterized protein</fullName>
    </submittedName>
</protein>
<evidence type="ECO:0000256" key="1">
    <source>
        <dbReference type="SAM" id="Phobius"/>
    </source>
</evidence>